<evidence type="ECO:0000256" key="4">
    <source>
        <dbReference type="ARBA" id="ARBA00023002"/>
    </source>
</evidence>
<comment type="cofactor">
    <cofactor evidence="5 7">
        <name>FMN</name>
        <dbReference type="ChEBI" id="CHEBI:58210"/>
    </cofactor>
</comment>
<evidence type="ECO:0000313" key="10">
    <source>
        <dbReference type="Proteomes" id="UP000599024"/>
    </source>
</evidence>
<evidence type="ECO:0000256" key="6">
    <source>
        <dbReference type="PIRSR" id="PIRSR006621-1"/>
    </source>
</evidence>
<feature type="domain" description="DUS-like FMN-binding" evidence="8">
    <location>
        <begin position="36"/>
        <end position="330"/>
    </location>
</feature>
<dbReference type="CDD" id="cd02801">
    <property type="entry name" value="DUS_like_FMN"/>
    <property type="match status" value="1"/>
</dbReference>
<keyword evidence="1 5" id="KW-0285">Flavoprotein</keyword>
<keyword evidence="7" id="KW-0547">Nucleotide-binding</keyword>
<comment type="caution">
    <text evidence="9">The sequence shown here is derived from an EMBL/GenBank/DDBJ whole genome shotgun (WGS) entry which is preliminary data.</text>
</comment>
<evidence type="ECO:0000313" key="9">
    <source>
        <dbReference type="EMBL" id="MBC8208236.1"/>
    </source>
</evidence>
<evidence type="ECO:0000259" key="8">
    <source>
        <dbReference type="Pfam" id="PF01207"/>
    </source>
</evidence>
<dbReference type="Proteomes" id="UP000599024">
    <property type="component" value="Unassembled WGS sequence"/>
</dbReference>
<evidence type="ECO:0000256" key="1">
    <source>
        <dbReference type="ARBA" id="ARBA00022630"/>
    </source>
</evidence>
<gene>
    <name evidence="9" type="ORF">H8E79_03590</name>
</gene>
<evidence type="ECO:0000256" key="2">
    <source>
        <dbReference type="ARBA" id="ARBA00022643"/>
    </source>
</evidence>
<keyword evidence="3 5" id="KW-0819">tRNA processing</keyword>
<evidence type="ECO:0000256" key="7">
    <source>
        <dbReference type="PIRSR" id="PIRSR006621-2"/>
    </source>
</evidence>
<sequence>MKSAAEKKTIHDNDPVDRVNRVASQASIVEHNPTIILAPLRGITDALFRQLLQKHFGGLDSALAPFINPQQKAPFDDRLLRDVLPEANRSLGITPQILHTEAEGFLTLARRLTDLGYQEINWNLGCPAPMVTRKKRGSGLLPYPDEILAFLDQVIPRLQVRLSIKTRLGLEQNTELQDLLPRLDDYPLTGITIHARLGRQLYKGQCDLETFERCLALSRHPITYNGDITSRAIFHDMHQRFPGIQSWMIGRGLISNPFLAQEIRGTKLTPDERHEQLHNFHQALYTSYKERLAGPSHLLGRMKLIWSYLAMSFANREKVFKRIRKANTEEQYLAVVEDVFIENLIGA</sequence>
<dbReference type="Pfam" id="PF01207">
    <property type="entry name" value="Dus"/>
    <property type="match status" value="1"/>
</dbReference>
<dbReference type="PIRSF" id="PIRSF006621">
    <property type="entry name" value="Dus"/>
    <property type="match status" value="1"/>
</dbReference>
<dbReference type="SUPFAM" id="SSF51395">
    <property type="entry name" value="FMN-linked oxidoreductases"/>
    <property type="match status" value="1"/>
</dbReference>
<feature type="binding site" evidence="7">
    <location>
        <position position="165"/>
    </location>
    <ligand>
        <name>FMN</name>
        <dbReference type="ChEBI" id="CHEBI:58210"/>
    </ligand>
</feature>
<feature type="binding site" evidence="7">
    <location>
        <begin position="250"/>
        <end position="251"/>
    </location>
    <ligand>
        <name>FMN</name>
        <dbReference type="ChEBI" id="CHEBI:58210"/>
    </ligand>
</feature>
<dbReference type="GO" id="GO:0050660">
    <property type="term" value="F:flavin adenine dinucleotide binding"/>
    <property type="evidence" value="ECO:0007669"/>
    <property type="project" value="InterPro"/>
</dbReference>
<feature type="binding site" evidence="7">
    <location>
        <position position="96"/>
    </location>
    <ligand>
        <name>FMN</name>
        <dbReference type="ChEBI" id="CHEBI:58210"/>
    </ligand>
</feature>
<dbReference type="EMBL" id="JACNLK010000032">
    <property type="protein sequence ID" value="MBC8208236.1"/>
    <property type="molecule type" value="Genomic_DNA"/>
</dbReference>
<feature type="binding site" evidence="7">
    <location>
        <position position="194"/>
    </location>
    <ligand>
        <name>FMN</name>
        <dbReference type="ChEBI" id="CHEBI:58210"/>
    </ligand>
</feature>
<keyword evidence="4 5" id="KW-0560">Oxidoreductase</keyword>
<evidence type="ECO:0000256" key="5">
    <source>
        <dbReference type="PIRNR" id="PIRNR006621"/>
    </source>
</evidence>
<reference evidence="9 10" key="1">
    <citation type="submission" date="2020-08" db="EMBL/GenBank/DDBJ databases">
        <title>Bridging the membrane lipid divide: bacteria of the FCB group superphylum have the potential to synthesize archaeal ether lipids.</title>
        <authorList>
            <person name="Villanueva L."/>
            <person name="Von Meijenfeldt F.A.B."/>
            <person name="Westbye A.B."/>
            <person name="Yadav S."/>
            <person name="Hopmans E.C."/>
            <person name="Dutilh B.E."/>
            <person name="Sinninghe Damste J.S."/>
        </authorList>
    </citation>
    <scope>NUCLEOTIDE SEQUENCE [LARGE SCALE GENOMIC DNA]</scope>
    <source>
        <strain evidence="9">NIOZ-UU81</strain>
    </source>
</reference>
<dbReference type="Gene3D" id="3.20.20.70">
    <property type="entry name" value="Aldolase class I"/>
    <property type="match status" value="1"/>
</dbReference>
<keyword evidence="2 5" id="KW-0288">FMN</keyword>
<accession>A0A8J6T975</accession>
<dbReference type="GO" id="GO:0003723">
    <property type="term" value="F:RNA binding"/>
    <property type="evidence" value="ECO:0007669"/>
    <property type="project" value="TreeGrafter"/>
</dbReference>
<feature type="active site" description="Proton donor" evidence="6">
    <location>
        <position position="126"/>
    </location>
</feature>
<dbReference type="InterPro" id="IPR013785">
    <property type="entry name" value="Aldolase_TIM"/>
</dbReference>
<dbReference type="GO" id="GO:0017150">
    <property type="term" value="F:tRNA dihydrouridine synthase activity"/>
    <property type="evidence" value="ECO:0007669"/>
    <property type="project" value="InterPro"/>
</dbReference>
<comment type="similarity">
    <text evidence="5">Belongs to the dus family.</text>
</comment>
<name>A0A8J6T975_9BACT</name>
<dbReference type="InterPro" id="IPR035587">
    <property type="entry name" value="DUS-like_FMN-bd"/>
</dbReference>
<dbReference type="AlphaFoldDB" id="A0A8J6T975"/>
<comment type="function">
    <text evidence="5">Catalyzes the synthesis of 5,6-dihydrouridine (D), a modified base found in the D-loop of most tRNAs, via the reduction of the C5-C6 double bond in target uridines.</text>
</comment>
<dbReference type="EC" id="1.3.1.-" evidence="5"/>
<evidence type="ECO:0000256" key="3">
    <source>
        <dbReference type="ARBA" id="ARBA00022694"/>
    </source>
</evidence>
<dbReference type="PANTHER" id="PTHR45846">
    <property type="entry name" value="TRNA-DIHYDROURIDINE(47) SYNTHASE [NAD(P)(+)]-LIKE"/>
    <property type="match status" value="1"/>
</dbReference>
<dbReference type="InterPro" id="IPR001269">
    <property type="entry name" value="DUS_fam"/>
</dbReference>
<dbReference type="PANTHER" id="PTHR45846:SF1">
    <property type="entry name" value="TRNA-DIHYDROURIDINE(47) SYNTHASE [NAD(P)(+)]-LIKE"/>
    <property type="match status" value="1"/>
</dbReference>
<proteinExistence type="inferred from homology"/>
<protein>
    <recommendedName>
        <fullName evidence="5">tRNA-dihydrouridine synthase</fullName>
        <ecNumber evidence="5">1.3.1.-</ecNumber>
    </recommendedName>
</protein>
<organism evidence="9 10">
    <name type="scientific">Candidatus Desulfatifera sulfidica</name>
    <dbReference type="NCBI Taxonomy" id="2841691"/>
    <lineage>
        <taxon>Bacteria</taxon>
        <taxon>Pseudomonadati</taxon>
        <taxon>Thermodesulfobacteriota</taxon>
        <taxon>Desulfobulbia</taxon>
        <taxon>Desulfobulbales</taxon>
        <taxon>Desulfobulbaceae</taxon>
        <taxon>Candidatus Desulfatifera</taxon>
    </lineage>
</organism>